<organism evidence="2 3">
    <name type="scientific">Flavobacterium profundi</name>
    <dbReference type="NCBI Taxonomy" id="1774945"/>
    <lineage>
        <taxon>Bacteria</taxon>
        <taxon>Pseudomonadati</taxon>
        <taxon>Bacteroidota</taxon>
        <taxon>Flavobacteriia</taxon>
        <taxon>Flavobacteriales</taxon>
        <taxon>Flavobacteriaceae</taxon>
        <taxon>Flavobacterium</taxon>
    </lineage>
</organism>
<dbReference type="SUPFAM" id="SSF52540">
    <property type="entry name" value="P-loop containing nucleoside triphosphate hydrolases"/>
    <property type="match status" value="1"/>
</dbReference>
<dbReference type="CDD" id="cd00267">
    <property type="entry name" value="ABC_ATPase"/>
    <property type="match status" value="1"/>
</dbReference>
<proteinExistence type="predicted"/>
<dbReference type="AlphaFoldDB" id="A0A6I4IRT1"/>
<dbReference type="InterPro" id="IPR051396">
    <property type="entry name" value="Bact_Antivir_Def_Nuclease"/>
</dbReference>
<dbReference type="Pfam" id="PF13304">
    <property type="entry name" value="AAA_21"/>
    <property type="match status" value="1"/>
</dbReference>
<dbReference type="EMBL" id="WQLW01000001">
    <property type="protein sequence ID" value="MVO07767.1"/>
    <property type="molecule type" value="Genomic_DNA"/>
</dbReference>
<dbReference type="PANTHER" id="PTHR43581:SF4">
    <property type="entry name" value="ATP_GTP PHOSPHATASE"/>
    <property type="match status" value="1"/>
</dbReference>
<dbReference type="InterPro" id="IPR027417">
    <property type="entry name" value="P-loop_NTPase"/>
</dbReference>
<name>A0A6I4IRT1_9FLAO</name>
<evidence type="ECO:0000259" key="1">
    <source>
        <dbReference type="Pfam" id="PF13304"/>
    </source>
</evidence>
<keyword evidence="3" id="KW-1185">Reference proteome</keyword>
<protein>
    <submittedName>
        <fullName evidence="2">AAA family ATPase</fullName>
    </submittedName>
</protein>
<dbReference type="GO" id="GO:0016887">
    <property type="term" value="F:ATP hydrolysis activity"/>
    <property type="evidence" value="ECO:0007669"/>
    <property type="project" value="InterPro"/>
</dbReference>
<dbReference type="OrthoDB" id="9815944at2"/>
<dbReference type="InterPro" id="IPR003959">
    <property type="entry name" value="ATPase_AAA_core"/>
</dbReference>
<evidence type="ECO:0000313" key="3">
    <source>
        <dbReference type="Proteomes" id="UP000431264"/>
    </source>
</evidence>
<sequence>MEIGIKSINVKKLFGHYNYELPKKGNIKELNKLFILYGDNGAGKTTILNLIFYLLSTKDRSGYKTKLAQTKFELFSISLTNGIEIGAKRTGSIIGSYNYYIKRNGQFIKKIELKATKDTHEIQVTPETQEDVEFRGFLDYIKNLNISIYYLSEDRKTLSSQNSTDYDDELNFLSNKSDIELSSNYEKIRTKKYLNEKRLSLELTVERFIDWIRKQVIQSSKIGETNTLHIYSELIKNLDKPKEKVPSLNQLIKKINVLEAQSDKLSEIGLIDSLDFKELKKSINSISIDNKNSLQGIIQLFINSTNARLDALQKLYDVINDFVNAINEFYTNKTLVFDLSKGFSINHKSGEPLNLEMLSSGEKQLLLLFINTITATDQATIFIIDEPEISLNIKWQRMLLKTLLKFSSKNYVQFIIATHSIELLAPNTNNVVKLED</sequence>
<dbReference type="Gene3D" id="3.40.50.300">
    <property type="entry name" value="P-loop containing nucleotide triphosphate hydrolases"/>
    <property type="match status" value="1"/>
</dbReference>
<dbReference type="GO" id="GO:0005524">
    <property type="term" value="F:ATP binding"/>
    <property type="evidence" value="ECO:0007669"/>
    <property type="project" value="InterPro"/>
</dbReference>
<dbReference type="RefSeq" id="WP_140996181.1">
    <property type="nucleotide sequence ID" value="NZ_VDCZ01000001.1"/>
</dbReference>
<comment type="caution">
    <text evidence="2">The sequence shown here is derived from an EMBL/GenBank/DDBJ whole genome shotgun (WGS) entry which is preliminary data.</text>
</comment>
<accession>A0A6I4IRT1</accession>
<dbReference type="Proteomes" id="UP000431264">
    <property type="component" value="Unassembled WGS sequence"/>
</dbReference>
<reference evidence="3" key="1">
    <citation type="submission" date="2019-05" db="EMBL/GenBank/DDBJ databases">
        <title>Flavobacterium profundi sp. nov., isolated from a deep-sea seamount.</title>
        <authorList>
            <person name="Zhang D.-C."/>
        </authorList>
    </citation>
    <scope>NUCLEOTIDE SEQUENCE [LARGE SCALE GENOMIC DNA]</scope>
    <source>
        <strain evidence="3">TP390</strain>
    </source>
</reference>
<dbReference type="PANTHER" id="PTHR43581">
    <property type="entry name" value="ATP/GTP PHOSPHATASE"/>
    <property type="match status" value="1"/>
</dbReference>
<gene>
    <name evidence="2" type="ORF">GOQ30_01150</name>
</gene>
<feature type="domain" description="ATPase AAA-type core" evidence="1">
    <location>
        <begin position="33"/>
        <end position="425"/>
    </location>
</feature>
<evidence type="ECO:0000313" key="2">
    <source>
        <dbReference type="EMBL" id="MVO07767.1"/>
    </source>
</evidence>